<sequence length="337" mass="35167">MAELSAHLSQAATEGAFDLAPLQTDEGLLRTAIVLAELCHFAYVARASDIGSSTQIEVPLQSGRTAVAATLIHFRESGLEADDEDAHLADDAVQQFGVWEVAGLGLAVAFRGTACLDDVVIDTNIAPVPLGNPPGRRPLHVHRGFHAGVVRHLDEIVAAVRARDAAAGKRLPVWVAGHSLGGGYANCLALHLLASRSTAELFGAGGGAVTFGAPMVLHAADPDALFQRLRALEAAAEATGGGAGGRAVLQFHNFVNNADVVPRLLGTSLDAVHAFLAAYVPGLAAVHATARDYRPFGSYHFVLGESIRSPLHTSAPPTGLGLGRVRQQRAGRRRNAP</sequence>
<accession>A0AAW1S0L2</accession>
<feature type="region of interest" description="Disordered" evidence="1">
    <location>
        <begin position="312"/>
        <end position="337"/>
    </location>
</feature>
<dbReference type="GO" id="GO:0006629">
    <property type="term" value="P:lipid metabolic process"/>
    <property type="evidence" value="ECO:0007669"/>
    <property type="project" value="InterPro"/>
</dbReference>
<feature type="domain" description="Fungal lipase-type" evidence="2">
    <location>
        <begin position="108"/>
        <end position="266"/>
    </location>
</feature>
<dbReference type="Gene3D" id="3.40.50.1820">
    <property type="entry name" value="alpha/beta hydrolase"/>
    <property type="match status" value="1"/>
</dbReference>
<dbReference type="Pfam" id="PF01764">
    <property type="entry name" value="Lipase_3"/>
    <property type="match status" value="1"/>
</dbReference>
<dbReference type="AlphaFoldDB" id="A0AAW1S0L2"/>
<dbReference type="InterPro" id="IPR029058">
    <property type="entry name" value="AB_hydrolase_fold"/>
</dbReference>
<dbReference type="Proteomes" id="UP001445335">
    <property type="component" value="Unassembled WGS sequence"/>
</dbReference>
<dbReference type="PANTHER" id="PTHR45856">
    <property type="entry name" value="ALPHA/BETA-HYDROLASES SUPERFAMILY PROTEIN"/>
    <property type="match status" value="1"/>
</dbReference>
<evidence type="ECO:0000313" key="4">
    <source>
        <dbReference type="Proteomes" id="UP001445335"/>
    </source>
</evidence>
<name>A0AAW1S0L2_9CHLO</name>
<dbReference type="InterPro" id="IPR002921">
    <property type="entry name" value="Fungal_lipase-type"/>
</dbReference>
<reference evidence="3 4" key="1">
    <citation type="journal article" date="2024" name="Nat. Commun.">
        <title>Phylogenomics reveals the evolutionary origins of lichenization in chlorophyte algae.</title>
        <authorList>
            <person name="Puginier C."/>
            <person name="Libourel C."/>
            <person name="Otte J."/>
            <person name="Skaloud P."/>
            <person name="Haon M."/>
            <person name="Grisel S."/>
            <person name="Petersen M."/>
            <person name="Berrin J.G."/>
            <person name="Delaux P.M."/>
            <person name="Dal Grande F."/>
            <person name="Keller J."/>
        </authorList>
    </citation>
    <scope>NUCLEOTIDE SEQUENCE [LARGE SCALE GENOMIC DNA]</scope>
    <source>
        <strain evidence="3 4">SAG 245.80</strain>
    </source>
</reference>
<proteinExistence type="predicted"/>
<dbReference type="InterPro" id="IPR051218">
    <property type="entry name" value="Sec_MonoDiacylglyc_Lipase"/>
</dbReference>
<evidence type="ECO:0000256" key="1">
    <source>
        <dbReference type="SAM" id="MobiDB-lite"/>
    </source>
</evidence>
<dbReference type="PANTHER" id="PTHR45856:SF11">
    <property type="entry name" value="FUNGAL LIPASE-LIKE DOMAIN-CONTAINING PROTEIN"/>
    <property type="match status" value="1"/>
</dbReference>
<dbReference type="EMBL" id="JALJOU010000017">
    <property type="protein sequence ID" value="KAK9839203.1"/>
    <property type="molecule type" value="Genomic_DNA"/>
</dbReference>
<feature type="compositionally biased region" description="Basic residues" evidence="1">
    <location>
        <begin position="326"/>
        <end position="337"/>
    </location>
</feature>
<keyword evidence="4" id="KW-1185">Reference proteome</keyword>
<comment type="caution">
    <text evidence="3">The sequence shown here is derived from an EMBL/GenBank/DDBJ whole genome shotgun (WGS) entry which is preliminary data.</text>
</comment>
<evidence type="ECO:0000313" key="3">
    <source>
        <dbReference type="EMBL" id="KAK9839203.1"/>
    </source>
</evidence>
<evidence type="ECO:0000259" key="2">
    <source>
        <dbReference type="Pfam" id="PF01764"/>
    </source>
</evidence>
<protein>
    <recommendedName>
        <fullName evidence="2">Fungal lipase-type domain-containing protein</fullName>
    </recommendedName>
</protein>
<organism evidence="3 4">
    <name type="scientific">Elliptochloris bilobata</name>
    <dbReference type="NCBI Taxonomy" id="381761"/>
    <lineage>
        <taxon>Eukaryota</taxon>
        <taxon>Viridiplantae</taxon>
        <taxon>Chlorophyta</taxon>
        <taxon>core chlorophytes</taxon>
        <taxon>Trebouxiophyceae</taxon>
        <taxon>Trebouxiophyceae incertae sedis</taxon>
        <taxon>Elliptochloris clade</taxon>
        <taxon>Elliptochloris</taxon>
    </lineage>
</organism>
<dbReference type="SUPFAM" id="SSF53474">
    <property type="entry name" value="alpha/beta-Hydrolases"/>
    <property type="match status" value="1"/>
</dbReference>
<gene>
    <name evidence="3" type="ORF">WJX81_001055</name>
</gene>